<dbReference type="GeneID" id="78126329"/>
<dbReference type="EMBL" id="QDAG01000001">
    <property type="protein sequence ID" value="KAE8130234.1"/>
    <property type="molecule type" value="Genomic_DNA"/>
</dbReference>
<evidence type="ECO:0000313" key="2">
    <source>
        <dbReference type="EMBL" id="KAE8130234.1"/>
    </source>
</evidence>
<dbReference type="AlphaFoldDB" id="A0A5N6S8S3"/>
<proteinExistence type="predicted"/>
<protein>
    <submittedName>
        <fullName evidence="2">Uncharacterized protein</fullName>
    </submittedName>
</protein>
<dbReference type="RefSeq" id="WP_152579925.1">
    <property type="nucleotide sequence ID" value="NZ_QDAG01000001.1"/>
</dbReference>
<name>A0A5N6S8S3_9BIFI</name>
<evidence type="ECO:0000256" key="1">
    <source>
        <dbReference type="SAM" id="MobiDB-lite"/>
    </source>
</evidence>
<evidence type="ECO:0000313" key="3">
    <source>
        <dbReference type="Proteomes" id="UP000325415"/>
    </source>
</evidence>
<feature type="region of interest" description="Disordered" evidence="1">
    <location>
        <begin position="22"/>
        <end position="51"/>
    </location>
</feature>
<organism evidence="2 3">
    <name type="scientific">Bifidobacterium tibiigranuli</name>
    <dbReference type="NCBI Taxonomy" id="2172043"/>
    <lineage>
        <taxon>Bacteria</taxon>
        <taxon>Bacillati</taxon>
        <taxon>Actinomycetota</taxon>
        <taxon>Actinomycetes</taxon>
        <taxon>Bifidobacteriales</taxon>
        <taxon>Bifidobacteriaceae</taxon>
        <taxon>Bifidobacterium</taxon>
    </lineage>
</organism>
<reference evidence="2 3" key="1">
    <citation type="submission" date="2018-04" db="EMBL/GenBank/DDBJ databases">
        <authorList>
            <person name="Eckel V.P."/>
            <person name="Vogel R.F."/>
        </authorList>
    </citation>
    <scope>NUCLEOTIDE SEQUENCE [LARGE SCALE GENOMIC DNA]</scope>
    <source>
        <strain evidence="3">TMW 2.1764</strain>
    </source>
</reference>
<accession>A0A5N6S8S3</accession>
<gene>
    <name evidence="2" type="ORF">DDE84_01250</name>
</gene>
<sequence length="96" mass="10718">MKTTITVTGGEGENANTIIVVHPMPDTRSRQEQSTPREGTYGPVETKSETDDEMLQRLQSKAWEEGAGAVLAQLGYSKSAYRFIPQANNLYREQKQ</sequence>
<comment type="caution">
    <text evidence="2">The sequence shown here is derived from an EMBL/GenBank/DDBJ whole genome shotgun (WGS) entry which is preliminary data.</text>
</comment>
<dbReference type="Proteomes" id="UP000325415">
    <property type="component" value="Unassembled WGS sequence"/>
</dbReference>
<keyword evidence="3" id="KW-1185">Reference proteome</keyword>